<sequence length="675" mass="77238">MRESVDGYRVNVENRIKNSDRRRRQSQSLCVSALSLWVSWASLVCTVEARPVPLLFSSWLVCCYFWGPMASRKPSWRLRISMDSATILEMNTKLQDPHIQRLNMTPFNWCLNILNPIEVNIKLLKLMVKRWVENDVSFRVCQQLVPFTVVDVFMAIGLDIGGLDITFDECLVGLVGDMFNPKTMTKKDLIHMFHLIVRDEDIEVDVIFLDDLDSLCLYDWASGVHNNIVQNLNKCKKKIMSGQISKSLGLSGNVAVFQAWTVERLSLHGHRSQRLFPRIWRWLPYTGMEETIENIFKTGELNMEWYLSKNDLETLEVCAAFDMDEGGIGEETKGEGTKGEPSTLPEIDEDSSNDDTWEAGAEEIVRKTNSGIMSLNARIASLTKELMDLREFPIYNEEADLPHHEEGVVVGDEEPPAKHHKAAPSNKAAPSDHLPAYIHVDDGDNDDHEEHVPLRRFVGDPATDVDVEKLYITVSVKDGAHRVVYEIIGKSLNTKSMQTLAPRTYVDNMVVLFASTMFMNFQRRLTGVVKRVHFSSLYTGHIINDYRKMEKNQHVYTLRNYASYMGSDHFGLADIPTADFLFMAFCHDEHWWSYAVNLRTLQISVIDSLNKAVKDQTRIDTFVRQNMGKLFACCTIDPKGVLVLYLFKFDCGVIMLKAMEIWDEEDKYNGKSMPQ</sequence>
<keyword evidence="3" id="KW-0378">Hydrolase</keyword>
<protein>
    <submittedName>
        <fullName evidence="7">Uncharacterized protein LOC106779503</fullName>
    </submittedName>
</protein>
<evidence type="ECO:0000256" key="2">
    <source>
        <dbReference type="ARBA" id="ARBA00022670"/>
    </source>
</evidence>
<evidence type="ECO:0000259" key="5">
    <source>
        <dbReference type="PROSITE" id="PS50600"/>
    </source>
</evidence>
<keyword evidence="6" id="KW-1185">Reference proteome</keyword>
<dbReference type="GeneID" id="106779503"/>
<organism evidence="6 7">
    <name type="scientific">Vigna radiata var. radiata</name>
    <name type="common">Mung bean</name>
    <name type="synonym">Phaseolus aureus</name>
    <dbReference type="NCBI Taxonomy" id="3916"/>
    <lineage>
        <taxon>Eukaryota</taxon>
        <taxon>Viridiplantae</taxon>
        <taxon>Streptophyta</taxon>
        <taxon>Embryophyta</taxon>
        <taxon>Tracheophyta</taxon>
        <taxon>Spermatophyta</taxon>
        <taxon>Magnoliopsida</taxon>
        <taxon>eudicotyledons</taxon>
        <taxon>Gunneridae</taxon>
        <taxon>Pentapetalae</taxon>
        <taxon>rosids</taxon>
        <taxon>fabids</taxon>
        <taxon>Fabales</taxon>
        <taxon>Fabaceae</taxon>
        <taxon>Papilionoideae</taxon>
        <taxon>50 kb inversion clade</taxon>
        <taxon>NPAAA clade</taxon>
        <taxon>indigoferoid/millettioid clade</taxon>
        <taxon>Phaseoleae</taxon>
        <taxon>Vigna</taxon>
    </lineage>
</organism>
<feature type="compositionally biased region" description="Acidic residues" evidence="4">
    <location>
        <begin position="346"/>
        <end position="355"/>
    </location>
</feature>
<evidence type="ECO:0000313" key="6">
    <source>
        <dbReference type="Proteomes" id="UP000087766"/>
    </source>
</evidence>
<dbReference type="KEGG" id="vra:106779503"/>
<dbReference type="OrthoDB" id="1694156at2759"/>
<dbReference type="Pfam" id="PF02902">
    <property type="entry name" value="Peptidase_C48"/>
    <property type="match status" value="1"/>
</dbReference>
<gene>
    <name evidence="7" type="primary">LOC106779503</name>
</gene>
<evidence type="ECO:0000313" key="7">
    <source>
        <dbReference type="RefSeq" id="XP_014523105.1"/>
    </source>
</evidence>
<accession>A0A1S3VXQ6</accession>
<feature type="region of interest" description="Disordered" evidence="4">
    <location>
        <begin position="326"/>
        <end position="355"/>
    </location>
</feature>
<reference evidence="7" key="1">
    <citation type="submission" date="2025-08" db="UniProtKB">
        <authorList>
            <consortium name="RefSeq"/>
        </authorList>
    </citation>
    <scope>IDENTIFICATION</scope>
    <source>
        <tissue evidence="7">Leaf</tissue>
    </source>
</reference>
<feature type="domain" description="Ubiquitin-like protease family profile" evidence="5">
    <location>
        <begin position="490"/>
        <end position="662"/>
    </location>
</feature>
<dbReference type="InterPro" id="IPR038765">
    <property type="entry name" value="Papain-like_cys_pep_sf"/>
</dbReference>
<evidence type="ECO:0000256" key="4">
    <source>
        <dbReference type="SAM" id="MobiDB-lite"/>
    </source>
</evidence>
<dbReference type="SUPFAM" id="SSF54001">
    <property type="entry name" value="Cysteine proteinases"/>
    <property type="match status" value="1"/>
</dbReference>
<dbReference type="RefSeq" id="XP_014523105.1">
    <property type="nucleotide sequence ID" value="XM_014667619.1"/>
</dbReference>
<dbReference type="AlphaFoldDB" id="A0A1S3VXQ6"/>
<dbReference type="InterPro" id="IPR003653">
    <property type="entry name" value="Peptidase_C48_C"/>
</dbReference>
<proteinExistence type="inferred from homology"/>
<evidence type="ECO:0000256" key="1">
    <source>
        <dbReference type="ARBA" id="ARBA00005234"/>
    </source>
</evidence>
<comment type="similarity">
    <text evidence="1">Belongs to the peptidase C48 family.</text>
</comment>
<dbReference type="PROSITE" id="PS50600">
    <property type="entry name" value="ULP_PROTEASE"/>
    <property type="match status" value="1"/>
</dbReference>
<dbReference type="GO" id="GO:0008234">
    <property type="term" value="F:cysteine-type peptidase activity"/>
    <property type="evidence" value="ECO:0007669"/>
    <property type="project" value="InterPro"/>
</dbReference>
<dbReference type="Gene3D" id="3.40.395.10">
    <property type="entry name" value="Adenoviral Proteinase, Chain A"/>
    <property type="match status" value="1"/>
</dbReference>
<keyword evidence="2" id="KW-0645">Protease</keyword>
<evidence type="ECO:0000256" key="3">
    <source>
        <dbReference type="ARBA" id="ARBA00022801"/>
    </source>
</evidence>
<dbReference type="GO" id="GO:0006508">
    <property type="term" value="P:proteolysis"/>
    <property type="evidence" value="ECO:0007669"/>
    <property type="project" value="UniProtKB-KW"/>
</dbReference>
<name>A0A1S3VXQ6_VIGRR</name>
<dbReference type="Proteomes" id="UP000087766">
    <property type="component" value="Unplaced"/>
</dbReference>